<evidence type="ECO:0000256" key="2">
    <source>
        <dbReference type="SAM" id="Phobius"/>
    </source>
</evidence>
<accession>A0A918P6W0</accession>
<comment type="caution">
    <text evidence="3">The sequence shown here is derived from an EMBL/GenBank/DDBJ whole genome shotgun (WGS) entry which is preliminary data.</text>
</comment>
<feature type="transmembrane region" description="Helical" evidence="2">
    <location>
        <begin position="121"/>
        <end position="139"/>
    </location>
</feature>
<dbReference type="RefSeq" id="WP_229857994.1">
    <property type="nucleotide sequence ID" value="NZ_BMVW01000001.1"/>
</dbReference>
<feature type="compositionally biased region" description="Gly residues" evidence="1">
    <location>
        <begin position="151"/>
        <end position="161"/>
    </location>
</feature>
<evidence type="ECO:0000256" key="1">
    <source>
        <dbReference type="SAM" id="MobiDB-lite"/>
    </source>
</evidence>
<evidence type="ECO:0000313" key="4">
    <source>
        <dbReference type="Proteomes" id="UP000622166"/>
    </source>
</evidence>
<dbReference type="EMBL" id="BMVW01000001">
    <property type="protein sequence ID" value="GGY88730.1"/>
    <property type="molecule type" value="Genomic_DNA"/>
</dbReference>
<sequence>MSSGESSGGRTPDGADGADGADGGSSIPDTEWEKFLQDSERDIRSSAPKEPSARARMVTERLRQLDAEAERRQGNGRLFGRGRKRGQAPVGGGAWQPDGWRAAPTGQSQGRNGRSARRRRQVWSVVGILVAVALAVFAVSPDWALSKLSGGAEGGSGGSGGVRSTPSVEAEGSASLAEPFRGSPAADYADGADGIVLPPAKAVGALSEGQVAAALRATKQFLVGTNLEPAVLLGERPEGAIGLIDPRQQQELLSRIDTSLRAPDEEHDPLQFVSRFDPDEVRLVGDVIKTRGEITFGEGEKESVEVRADYTFVYPLVRAESGATQVARTIVRRSLVVRVLDPDAYAVTPGRLALLENNVSLNNTDCLAHDGFLHPHFDGELSGDGSSVGPTTDPYDRSRPLSPTDSDACGTATRT</sequence>
<name>A0A918P6W0_9ACTN</name>
<organism evidence="3 4">
    <name type="scientific">Streptomyces poonensis</name>
    <dbReference type="NCBI Taxonomy" id="68255"/>
    <lineage>
        <taxon>Bacteria</taxon>
        <taxon>Bacillati</taxon>
        <taxon>Actinomycetota</taxon>
        <taxon>Actinomycetes</taxon>
        <taxon>Kitasatosporales</taxon>
        <taxon>Streptomycetaceae</taxon>
        <taxon>Streptomyces</taxon>
    </lineage>
</organism>
<evidence type="ECO:0000313" key="3">
    <source>
        <dbReference type="EMBL" id="GGY88730.1"/>
    </source>
</evidence>
<reference evidence="3" key="2">
    <citation type="submission" date="2020-09" db="EMBL/GenBank/DDBJ databases">
        <authorList>
            <person name="Sun Q."/>
            <person name="Ohkuma M."/>
        </authorList>
    </citation>
    <scope>NUCLEOTIDE SEQUENCE</scope>
    <source>
        <strain evidence="3">JCM 4815</strain>
    </source>
</reference>
<dbReference type="AlphaFoldDB" id="A0A918P6W0"/>
<feature type="compositionally biased region" description="Basic and acidic residues" evidence="1">
    <location>
        <begin position="31"/>
        <end position="44"/>
    </location>
</feature>
<keyword evidence="2" id="KW-1133">Transmembrane helix</keyword>
<feature type="region of interest" description="Disordered" evidence="1">
    <location>
        <begin position="1"/>
        <end position="117"/>
    </location>
</feature>
<keyword evidence="4" id="KW-1185">Reference proteome</keyword>
<reference evidence="3" key="1">
    <citation type="journal article" date="2014" name="Int. J. Syst. Evol. Microbiol.">
        <title>Complete genome sequence of Corynebacterium casei LMG S-19264T (=DSM 44701T), isolated from a smear-ripened cheese.</title>
        <authorList>
            <consortium name="US DOE Joint Genome Institute (JGI-PGF)"/>
            <person name="Walter F."/>
            <person name="Albersmeier A."/>
            <person name="Kalinowski J."/>
            <person name="Ruckert C."/>
        </authorList>
    </citation>
    <scope>NUCLEOTIDE SEQUENCE</scope>
    <source>
        <strain evidence="3">JCM 4815</strain>
    </source>
</reference>
<dbReference type="Proteomes" id="UP000622166">
    <property type="component" value="Unassembled WGS sequence"/>
</dbReference>
<gene>
    <name evidence="3" type="ORF">GCM10010365_03500</name>
</gene>
<keyword evidence="2" id="KW-0812">Transmembrane</keyword>
<keyword evidence="2" id="KW-0472">Membrane</keyword>
<feature type="compositionally biased region" description="Basic and acidic residues" evidence="1">
    <location>
        <begin position="51"/>
        <end position="73"/>
    </location>
</feature>
<feature type="region of interest" description="Disordered" evidence="1">
    <location>
        <begin position="381"/>
        <end position="415"/>
    </location>
</feature>
<protein>
    <submittedName>
        <fullName evidence="3">Uncharacterized protein</fullName>
    </submittedName>
</protein>
<feature type="region of interest" description="Disordered" evidence="1">
    <location>
        <begin position="150"/>
        <end position="181"/>
    </location>
</feature>
<proteinExistence type="predicted"/>